<evidence type="ECO:0000256" key="1">
    <source>
        <dbReference type="SAM" id="MobiDB-lite"/>
    </source>
</evidence>
<name>A0A1E7EST8_9STRA</name>
<feature type="compositionally biased region" description="Low complexity" evidence="1">
    <location>
        <begin position="1"/>
        <end position="10"/>
    </location>
</feature>
<gene>
    <name evidence="2" type="ORF">FRACYDRAFT_196034</name>
</gene>
<proteinExistence type="predicted"/>
<evidence type="ECO:0000313" key="2">
    <source>
        <dbReference type="EMBL" id="OEU08907.1"/>
    </source>
</evidence>
<keyword evidence="3" id="KW-1185">Reference proteome</keyword>
<dbReference type="Proteomes" id="UP000095751">
    <property type="component" value="Unassembled WGS sequence"/>
</dbReference>
<accession>A0A1E7EST8</accession>
<dbReference type="AlphaFoldDB" id="A0A1E7EST8"/>
<organism evidence="2 3">
    <name type="scientific">Fragilariopsis cylindrus CCMP1102</name>
    <dbReference type="NCBI Taxonomy" id="635003"/>
    <lineage>
        <taxon>Eukaryota</taxon>
        <taxon>Sar</taxon>
        <taxon>Stramenopiles</taxon>
        <taxon>Ochrophyta</taxon>
        <taxon>Bacillariophyta</taxon>
        <taxon>Bacillariophyceae</taxon>
        <taxon>Bacillariophycidae</taxon>
        <taxon>Bacillariales</taxon>
        <taxon>Bacillariaceae</taxon>
        <taxon>Fragilariopsis</taxon>
    </lineage>
</organism>
<feature type="region of interest" description="Disordered" evidence="1">
    <location>
        <begin position="69"/>
        <end position="103"/>
    </location>
</feature>
<protein>
    <submittedName>
        <fullName evidence="2">Uncharacterized protein</fullName>
    </submittedName>
</protein>
<dbReference type="EMBL" id="KV784378">
    <property type="protein sequence ID" value="OEU08907.1"/>
    <property type="molecule type" value="Genomic_DNA"/>
</dbReference>
<feature type="compositionally biased region" description="Low complexity" evidence="1">
    <location>
        <begin position="86"/>
        <end position="100"/>
    </location>
</feature>
<evidence type="ECO:0000313" key="3">
    <source>
        <dbReference type="Proteomes" id="UP000095751"/>
    </source>
</evidence>
<dbReference type="OrthoDB" id="46850at2759"/>
<sequence length="374" mass="41233">MNNNNNNTNNIGGRPIGSPGEGVGQPSVLGSIAHALTGNYNGPLTGLSISEQGRDSSKVIPPNSLSEHRAAQLEQGQRASGRRSGRNSPSSLAGGPSSSGKHTVTIGLSLSRRSSALGHPDTVTRQTAFDFNELQDREYKYVSSTDSSGWRAGGGERGDNHKVAAPDTVHIPIIQIDCETPQAVDAIISALARGEIFIPHMAIIPEALSVNGVSPPDLVVRFGTERNDDLPPDEWPNWCLEFMHNQLYEYFLGMGARWTKRPFSITLAKKVRWKTVKHMNRYFAHAERVIDAWREKGPQYLDPQLAFIEGGATPEEVARPHGIYLLRNGIPTNYFAPNFDPPYTTKMTRSLLFNVLGKSWDKKRREWTSTPIPK</sequence>
<dbReference type="InParanoid" id="A0A1E7EST8"/>
<feature type="non-terminal residue" evidence="2">
    <location>
        <position position="374"/>
    </location>
</feature>
<reference evidence="2 3" key="1">
    <citation type="submission" date="2016-09" db="EMBL/GenBank/DDBJ databases">
        <title>Extensive genetic diversity and differential bi-allelic expression allows diatom success in the polar Southern Ocean.</title>
        <authorList>
            <consortium name="DOE Joint Genome Institute"/>
            <person name="Mock T."/>
            <person name="Otillar R.P."/>
            <person name="Strauss J."/>
            <person name="Dupont C."/>
            <person name="Frickenhaus S."/>
            <person name="Maumus F."/>
            <person name="Mcmullan M."/>
            <person name="Sanges R."/>
            <person name="Schmutz J."/>
            <person name="Toseland A."/>
            <person name="Valas R."/>
            <person name="Veluchamy A."/>
            <person name="Ward B.J."/>
            <person name="Allen A."/>
            <person name="Barry K."/>
            <person name="Falciatore A."/>
            <person name="Ferrante M."/>
            <person name="Fortunato A.E."/>
            <person name="Gloeckner G."/>
            <person name="Gruber A."/>
            <person name="Hipkin R."/>
            <person name="Janech M."/>
            <person name="Kroth P."/>
            <person name="Leese F."/>
            <person name="Lindquist E."/>
            <person name="Lyon B.R."/>
            <person name="Martin J."/>
            <person name="Mayer C."/>
            <person name="Parker M."/>
            <person name="Quesneville H."/>
            <person name="Raymond J."/>
            <person name="Uhlig C."/>
            <person name="Valentin K.U."/>
            <person name="Worden A.Z."/>
            <person name="Armbrust E.V."/>
            <person name="Bowler C."/>
            <person name="Green B."/>
            <person name="Moulton V."/>
            <person name="Van Oosterhout C."/>
            <person name="Grigoriev I."/>
        </authorList>
    </citation>
    <scope>NUCLEOTIDE SEQUENCE [LARGE SCALE GENOMIC DNA]</scope>
    <source>
        <strain evidence="2 3">CCMP1102</strain>
    </source>
</reference>
<feature type="region of interest" description="Disordered" evidence="1">
    <location>
        <begin position="1"/>
        <end position="25"/>
    </location>
</feature>
<dbReference type="KEGG" id="fcy:FRACYDRAFT_196034"/>